<comment type="caution">
    <text evidence="1">The sequence shown here is derived from an EMBL/GenBank/DDBJ whole genome shotgun (WGS) entry which is preliminary data.</text>
</comment>
<name>A0AAW0AKW6_9AGAR</name>
<proteinExistence type="predicted"/>
<accession>A0AAW0AKW6</accession>
<keyword evidence="2" id="KW-1185">Reference proteome</keyword>
<evidence type="ECO:0000313" key="2">
    <source>
        <dbReference type="Proteomes" id="UP001362999"/>
    </source>
</evidence>
<evidence type="ECO:0000313" key="1">
    <source>
        <dbReference type="EMBL" id="KAK7013715.1"/>
    </source>
</evidence>
<gene>
    <name evidence="1" type="ORF">R3P38DRAFT_3206278</name>
</gene>
<sequence length="322" mass="36416">MGPSPLEILEILDQIIGLAIETATSHQFLETGQHPLDLLPERPSTTFPSTAGAAYLRVCKLWRVSGSRSLYRTVILSRHDQVVSLANALRQNQNPELRLGGYIRVLVLYNDIKFDDNFEMIFKYAGSIETLSISINIDKKHGEYIEGLLDVLPSMSPRELILRDLPRDTERSVEIFRGITPPGTPGCAQIREPRGVERMLIEQICTCIRDDWKDLAVLRMAIPALPRDSSRHSQIYDALPYAPHLTDIHLRKSAVIPVGLGIFPAHHLAPPMTVKYLTTLPHLQRISLQCQHCSLPPEYLDDVHPEDKEEYAFTEWTLSGRT</sequence>
<protein>
    <submittedName>
        <fullName evidence="1">Uncharacterized protein</fullName>
    </submittedName>
</protein>
<dbReference type="Proteomes" id="UP001362999">
    <property type="component" value="Unassembled WGS sequence"/>
</dbReference>
<organism evidence="1 2">
    <name type="scientific">Favolaschia claudopus</name>
    <dbReference type="NCBI Taxonomy" id="2862362"/>
    <lineage>
        <taxon>Eukaryota</taxon>
        <taxon>Fungi</taxon>
        <taxon>Dikarya</taxon>
        <taxon>Basidiomycota</taxon>
        <taxon>Agaricomycotina</taxon>
        <taxon>Agaricomycetes</taxon>
        <taxon>Agaricomycetidae</taxon>
        <taxon>Agaricales</taxon>
        <taxon>Marasmiineae</taxon>
        <taxon>Mycenaceae</taxon>
        <taxon>Favolaschia</taxon>
    </lineage>
</organism>
<reference evidence="1 2" key="1">
    <citation type="journal article" date="2024" name="J Genomics">
        <title>Draft genome sequencing and assembly of Favolaschia claudopus CIRM-BRFM 2984 isolated from oak limbs.</title>
        <authorList>
            <person name="Navarro D."/>
            <person name="Drula E."/>
            <person name="Chaduli D."/>
            <person name="Cazenave R."/>
            <person name="Ahrendt S."/>
            <person name="Wang J."/>
            <person name="Lipzen A."/>
            <person name="Daum C."/>
            <person name="Barry K."/>
            <person name="Grigoriev I.V."/>
            <person name="Favel A."/>
            <person name="Rosso M.N."/>
            <person name="Martin F."/>
        </authorList>
    </citation>
    <scope>NUCLEOTIDE SEQUENCE [LARGE SCALE GENOMIC DNA]</scope>
    <source>
        <strain evidence="1 2">CIRM-BRFM 2984</strain>
    </source>
</reference>
<dbReference type="AlphaFoldDB" id="A0AAW0AKW6"/>
<dbReference type="EMBL" id="JAWWNJ010000058">
    <property type="protein sequence ID" value="KAK7013715.1"/>
    <property type="molecule type" value="Genomic_DNA"/>
</dbReference>